<proteinExistence type="inferred from homology"/>
<reference evidence="12 13" key="1">
    <citation type="submission" date="2016-02" db="EMBL/GenBank/DDBJ databases">
        <title>Genome sequence of Moorella mulderi DSM 14980.</title>
        <authorList>
            <person name="Poehlein A."/>
            <person name="Daniel R."/>
        </authorList>
    </citation>
    <scope>NUCLEOTIDE SEQUENCE [LARGE SCALE GENOMIC DNA]</scope>
    <source>
        <strain evidence="12 13">DSM 14980</strain>
    </source>
</reference>
<protein>
    <recommendedName>
        <fullName evidence="11">tRNA-splicing ligase RtcB</fullName>
        <ecNumber evidence="11">6.5.1.-</ecNumber>
    </recommendedName>
</protein>
<name>A0A151AV09_9FIRM</name>
<dbReference type="GO" id="GO:0170057">
    <property type="term" value="F:RNA ligase (GTP) activity"/>
    <property type="evidence" value="ECO:0007669"/>
    <property type="project" value="UniProtKB-EC"/>
</dbReference>
<comment type="caution">
    <text evidence="12">The sequence shown here is derived from an EMBL/GenBank/DDBJ whole genome shotgun (WGS) entry which is preliminary data.</text>
</comment>
<dbReference type="AlphaFoldDB" id="A0A151AV09"/>
<evidence type="ECO:0000256" key="4">
    <source>
        <dbReference type="ARBA" id="ARBA00022800"/>
    </source>
</evidence>
<sequence>MPEKLQLLAENCYTYRAGDSPVAIHVYLSEKLLAAFTETEALEQLYNASLLPGVVGPVIGMPDIHTGYGLPIGGVMAADYERGVVSAGAVGMDINCGVRLLTTRIPAAEIERAMLTKLLAAMARRVPAGVGRVSTVKELRQASLEAIAAGGAGYFIKEGFGRREDRERIEDGGCLPGADVAAVSKAARERADQLATIGGGNHFVEIGKVAAVLEEGLAGRFGLHKDHLYILIHTGSRGLGHQICTDYSNLMWANAERNGTRAPVKGLACAPIPSQDGQNYLKAMALAANYAFANRQLITHFVREAFVEVLKKPEEELGLDLLYDVAHNIAKKEKHGTRWLLVHRKGATRALPAGHGGNPRCYLATGHPAIIPGSMGTASYVVVGTGAIGKTFCSVNHGAGRVMSRKKARQEFSREDLLNQIGGVVVAARDINFLKDEAPLAYKDIDAVVATLVEAGLTRPVARLQPLGVLKGEGEEA</sequence>
<feature type="binding site" evidence="10">
    <location>
        <position position="233"/>
    </location>
    <ligand>
        <name>Mn(2+)</name>
        <dbReference type="ChEBI" id="CHEBI:29035"/>
        <label>2</label>
    </ligand>
</feature>
<dbReference type="PANTHER" id="PTHR11118">
    <property type="entry name" value="RNA-SPLICING LIGASE RTCB HOMOLOG"/>
    <property type="match status" value="1"/>
</dbReference>
<feature type="binding site" evidence="9">
    <location>
        <begin position="327"/>
        <end position="328"/>
    </location>
    <ligand>
        <name>GMP</name>
        <dbReference type="ChEBI" id="CHEBI:58115"/>
    </ligand>
</feature>
<dbReference type="GO" id="GO:0042245">
    <property type="term" value="P:RNA repair"/>
    <property type="evidence" value="ECO:0007669"/>
    <property type="project" value="UniProtKB-KW"/>
</dbReference>
<keyword evidence="5 9" id="KW-0342">GTP-binding</keyword>
<dbReference type="GO" id="GO:0006396">
    <property type="term" value="P:RNA processing"/>
    <property type="evidence" value="ECO:0007669"/>
    <property type="project" value="InterPro"/>
</dbReference>
<dbReference type="PANTHER" id="PTHR11118:SF1">
    <property type="entry name" value="RNA-SPLICING LIGASE RTCB HOMOLOG"/>
    <property type="match status" value="1"/>
</dbReference>
<evidence type="ECO:0000256" key="10">
    <source>
        <dbReference type="PIRSR" id="PIRSR601233-3"/>
    </source>
</evidence>
<evidence type="ECO:0000313" key="12">
    <source>
        <dbReference type="EMBL" id="KYH31499.1"/>
    </source>
</evidence>
<dbReference type="OrthoDB" id="9802323at2"/>
<dbReference type="Gene3D" id="3.90.1860.10">
    <property type="entry name" value="tRNA-splicing ligase RtcB"/>
    <property type="match status" value="1"/>
</dbReference>
<evidence type="ECO:0000256" key="5">
    <source>
        <dbReference type="ARBA" id="ARBA00023134"/>
    </source>
</evidence>
<evidence type="ECO:0000256" key="6">
    <source>
        <dbReference type="ARBA" id="ARBA00023211"/>
    </source>
</evidence>
<evidence type="ECO:0000256" key="2">
    <source>
        <dbReference type="ARBA" id="ARBA00022723"/>
    </source>
</evidence>
<feature type="binding site" evidence="9">
    <location>
        <position position="379"/>
    </location>
    <ligand>
        <name>GMP</name>
        <dbReference type="ChEBI" id="CHEBI:58115"/>
    </ligand>
</feature>
<evidence type="ECO:0000313" key="13">
    <source>
        <dbReference type="Proteomes" id="UP000075670"/>
    </source>
</evidence>
<comment type="subunit">
    <text evidence="11">Monomer.</text>
</comment>
<keyword evidence="2 10" id="KW-0479">Metal-binding</keyword>
<dbReference type="InterPro" id="IPR036025">
    <property type="entry name" value="RtcB-like_sf"/>
</dbReference>
<feature type="binding site" evidence="9">
    <location>
        <begin position="201"/>
        <end position="205"/>
    </location>
    <ligand>
        <name>GMP</name>
        <dbReference type="ChEBI" id="CHEBI:58115"/>
    </ligand>
</feature>
<evidence type="ECO:0000256" key="11">
    <source>
        <dbReference type="RuleBase" id="RU371113"/>
    </source>
</evidence>
<dbReference type="InterPro" id="IPR001233">
    <property type="entry name" value="RtcB"/>
</dbReference>
<dbReference type="Proteomes" id="UP000075670">
    <property type="component" value="Unassembled WGS sequence"/>
</dbReference>
<feature type="active site" description="GMP-histidine intermediate" evidence="8">
    <location>
        <position position="397"/>
    </location>
</feature>
<feature type="binding site" evidence="10">
    <location>
        <position position="327"/>
    </location>
    <ligand>
        <name>Mn(2+)</name>
        <dbReference type="ChEBI" id="CHEBI:29035"/>
        <label>2</label>
    </ligand>
</feature>
<feature type="binding site" evidence="10">
    <location>
        <position position="93"/>
    </location>
    <ligand>
        <name>Mn(2+)</name>
        <dbReference type="ChEBI" id="CHEBI:29035"/>
        <label>1</label>
    </ligand>
</feature>
<dbReference type="PATRIC" id="fig|1122241.3.peg.2383"/>
<feature type="binding site" evidence="9">
    <location>
        <begin position="397"/>
        <end position="400"/>
    </location>
    <ligand>
        <name>GMP</name>
        <dbReference type="ChEBI" id="CHEBI:58115"/>
    </ligand>
</feature>
<dbReference type="Pfam" id="PF01139">
    <property type="entry name" value="RtcB"/>
    <property type="match status" value="1"/>
</dbReference>
<keyword evidence="6 10" id="KW-0464">Manganese</keyword>
<evidence type="ECO:0000256" key="7">
    <source>
        <dbReference type="ARBA" id="ARBA00047746"/>
    </source>
</evidence>
<comment type="cofactor">
    <cofactor evidence="10 11">
        <name>Mn(2+)</name>
        <dbReference type="ChEBI" id="CHEBI:29035"/>
    </cofactor>
    <text evidence="10 11">Binds 2 manganese ions per subunit.</text>
</comment>
<dbReference type="RefSeq" id="WP_084785607.1">
    <property type="nucleotide sequence ID" value="NZ_LTBC01000010.1"/>
</dbReference>
<keyword evidence="3 9" id="KW-0547">Nucleotide-binding</keyword>
<feature type="binding site" evidence="10">
    <location>
        <position position="202"/>
    </location>
    <ligand>
        <name>Mn(2+)</name>
        <dbReference type="ChEBI" id="CHEBI:29035"/>
        <label>1</label>
    </ligand>
</feature>
<dbReference type="EC" id="6.5.1.-" evidence="11"/>
<dbReference type="GO" id="GO:0046872">
    <property type="term" value="F:metal ion binding"/>
    <property type="evidence" value="ECO:0007669"/>
    <property type="project" value="UniProtKB-UniRule"/>
</dbReference>
<evidence type="ECO:0000256" key="1">
    <source>
        <dbReference type="ARBA" id="ARBA00022598"/>
    </source>
</evidence>
<comment type="catalytic activity">
    <reaction evidence="7">
        <text>a 3'-end 3'-phospho-ribonucleotide-RNA + a 5'-end dephospho-ribonucleoside-RNA + GTP = a ribonucleotidyl-ribonucleotide-RNA + GMP + diphosphate</text>
        <dbReference type="Rhea" id="RHEA:68076"/>
        <dbReference type="Rhea" id="RHEA-COMP:10463"/>
        <dbReference type="Rhea" id="RHEA-COMP:13936"/>
        <dbReference type="Rhea" id="RHEA-COMP:17355"/>
        <dbReference type="ChEBI" id="CHEBI:33019"/>
        <dbReference type="ChEBI" id="CHEBI:37565"/>
        <dbReference type="ChEBI" id="CHEBI:58115"/>
        <dbReference type="ChEBI" id="CHEBI:83062"/>
        <dbReference type="ChEBI" id="CHEBI:138284"/>
        <dbReference type="ChEBI" id="CHEBI:173118"/>
        <dbReference type="EC" id="6.5.1.8"/>
    </reaction>
</comment>
<dbReference type="SUPFAM" id="SSF103365">
    <property type="entry name" value="Hypothetical protein PH1602"/>
    <property type="match status" value="1"/>
</dbReference>
<dbReference type="GO" id="GO:0005525">
    <property type="term" value="F:GTP binding"/>
    <property type="evidence" value="ECO:0007669"/>
    <property type="project" value="UniProtKB-KW"/>
</dbReference>
<accession>A0A151AV09</accession>
<keyword evidence="1 11" id="KW-0436">Ligase</keyword>
<feature type="binding site" evidence="9">
    <location>
        <begin position="372"/>
        <end position="375"/>
    </location>
    <ligand>
        <name>GMP</name>
        <dbReference type="ChEBI" id="CHEBI:58115"/>
    </ligand>
</feature>
<evidence type="ECO:0000256" key="9">
    <source>
        <dbReference type="PIRSR" id="PIRSR601233-2"/>
    </source>
</evidence>
<keyword evidence="4" id="KW-0692">RNA repair</keyword>
<dbReference type="EMBL" id="LTBC01000010">
    <property type="protein sequence ID" value="KYH31499.1"/>
    <property type="molecule type" value="Genomic_DNA"/>
</dbReference>
<dbReference type="GO" id="GO:0003972">
    <property type="term" value="F:RNA ligase (ATP) activity"/>
    <property type="evidence" value="ECO:0007669"/>
    <property type="project" value="TreeGrafter"/>
</dbReference>
<organism evidence="12 13">
    <name type="scientific">Moorella mulderi DSM 14980</name>
    <dbReference type="NCBI Taxonomy" id="1122241"/>
    <lineage>
        <taxon>Bacteria</taxon>
        <taxon>Bacillati</taxon>
        <taxon>Bacillota</taxon>
        <taxon>Clostridia</taxon>
        <taxon>Neomoorellales</taxon>
        <taxon>Neomoorellaceae</taxon>
        <taxon>Neomoorella</taxon>
    </lineage>
</organism>
<comment type="similarity">
    <text evidence="11">Belongs to the RtcB family.</text>
</comment>
<gene>
    <name evidence="11 12" type="primary">rtcB</name>
    <name evidence="12" type="ORF">MOMUL_22380</name>
</gene>
<evidence type="ECO:0000256" key="3">
    <source>
        <dbReference type="ARBA" id="ARBA00022741"/>
    </source>
</evidence>
<feature type="binding site" evidence="9">
    <location>
        <position position="471"/>
    </location>
    <ligand>
        <name>GMP</name>
        <dbReference type="ChEBI" id="CHEBI:58115"/>
    </ligand>
</feature>
<keyword evidence="13" id="KW-1185">Reference proteome</keyword>
<evidence type="ECO:0000256" key="8">
    <source>
        <dbReference type="PIRSR" id="PIRSR601233-1"/>
    </source>
</evidence>